<dbReference type="HOGENOM" id="CLU_111585_0_0_11"/>
<dbReference type="InterPro" id="IPR002577">
    <property type="entry name" value="HTH_HxlR"/>
</dbReference>
<keyword evidence="1" id="KW-0805">Transcription regulation</keyword>
<evidence type="ECO:0000259" key="6">
    <source>
        <dbReference type="PROSITE" id="PS51118"/>
    </source>
</evidence>
<protein>
    <submittedName>
        <fullName evidence="8">Transcriptional regulator</fullName>
    </submittedName>
</protein>
<dbReference type="STRING" id="40318.SNOD_01470"/>
<dbReference type="InterPro" id="IPR036390">
    <property type="entry name" value="WH_DNA-bd_sf"/>
</dbReference>
<dbReference type="Pfam" id="PF01638">
    <property type="entry name" value="HxlR"/>
    <property type="match status" value="1"/>
</dbReference>
<feature type="region of interest" description="Disordered" evidence="4">
    <location>
        <begin position="141"/>
        <end position="169"/>
    </location>
</feature>
<dbReference type="Gene3D" id="1.10.10.10">
    <property type="entry name" value="Winged helix-like DNA-binding domain superfamily/Winged helix DNA-binding domain"/>
    <property type="match status" value="1"/>
</dbReference>
<feature type="transmembrane region" description="Helical" evidence="5">
    <location>
        <begin position="20"/>
        <end position="37"/>
    </location>
</feature>
<sequence length="169" mass="18981">MALGTGYRMDDCAIARTLDVVGERWTLLIISYLFFGLRRYSDIRKRLGISPAVLTQRLNGLVEEGIVARVPGAGAHDEYELTPRGETLWPVVSGLAQFGNKNYLEPKFRQDFTHHQCGTSLDDTGYCERCQVVPAARDVDRQPRPVDLEPAYTPTRGTEPHRLLGPLPR</sequence>
<name>A0A0B5D6L0_9ACTN</name>
<keyword evidence="5" id="KW-0472">Membrane</keyword>
<keyword evidence="9" id="KW-1185">Reference proteome</keyword>
<dbReference type="RefSeq" id="WP_043436994.1">
    <property type="nucleotide sequence ID" value="NZ_CP009313.1"/>
</dbReference>
<evidence type="ECO:0000256" key="4">
    <source>
        <dbReference type="SAM" id="MobiDB-lite"/>
    </source>
</evidence>
<evidence type="ECO:0000313" key="8">
    <source>
        <dbReference type="EMBL" id="QEV37468.1"/>
    </source>
</evidence>
<dbReference type="KEGG" id="snq:CP978_01845"/>
<dbReference type="AlphaFoldDB" id="A0A0B5D6L0"/>
<evidence type="ECO:0000256" key="3">
    <source>
        <dbReference type="ARBA" id="ARBA00023163"/>
    </source>
</evidence>
<dbReference type="CDD" id="cd00090">
    <property type="entry name" value="HTH_ARSR"/>
    <property type="match status" value="1"/>
</dbReference>
<evidence type="ECO:0000256" key="1">
    <source>
        <dbReference type="ARBA" id="ARBA00023015"/>
    </source>
</evidence>
<keyword evidence="3" id="KW-0804">Transcription</keyword>
<dbReference type="PANTHER" id="PTHR33204">
    <property type="entry name" value="TRANSCRIPTIONAL REGULATOR, MARR FAMILY"/>
    <property type="match status" value="1"/>
</dbReference>
<evidence type="ECO:0000256" key="2">
    <source>
        <dbReference type="ARBA" id="ARBA00023125"/>
    </source>
</evidence>
<dbReference type="SUPFAM" id="SSF46785">
    <property type="entry name" value="Winged helix' DNA-binding domain"/>
    <property type="match status" value="1"/>
</dbReference>
<dbReference type="EMBL" id="CP023747">
    <property type="protein sequence ID" value="QEV37468.1"/>
    <property type="molecule type" value="Genomic_DNA"/>
</dbReference>
<dbReference type="Proteomes" id="UP000031526">
    <property type="component" value="Chromosome"/>
</dbReference>
<reference evidence="9" key="1">
    <citation type="submission" date="2014-09" db="EMBL/GenBank/DDBJ databases">
        <title>Sequence of the Streptomyces nodosus genome.</title>
        <authorList>
            <person name="Sweeney P."/>
            <person name="Stephens N."/>
            <person name="Murphy C."/>
            <person name="Caffrey P."/>
        </authorList>
    </citation>
    <scope>NUCLEOTIDE SEQUENCE [LARGE SCALE GENOMIC DNA]</scope>
    <source>
        <strain evidence="9">ATCC 14899</strain>
    </source>
</reference>
<dbReference type="InterPro" id="IPR011991">
    <property type="entry name" value="ArsR-like_HTH"/>
</dbReference>
<dbReference type="PANTHER" id="PTHR33204:SF18">
    <property type="entry name" value="TRANSCRIPTIONAL REGULATORY PROTEIN"/>
    <property type="match status" value="1"/>
</dbReference>
<evidence type="ECO:0000313" key="7">
    <source>
        <dbReference type="EMBL" id="AJE38883.1"/>
    </source>
</evidence>
<dbReference type="PROSITE" id="PS51118">
    <property type="entry name" value="HTH_HXLR"/>
    <property type="match status" value="1"/>
</dbReference>
<feature type="domain" description="HTH hxlR-type" evidence="6">
    <location>
        <begin position="12"/>
        <end position="107"/>
    </location>
</feature>
<keyword evidence="2" id="KW-0238">DNA-binding</keyword>
<proteinExistence type="predicted"/>
<reference evidence="7 9" key="2">
    <citation type="journal article" date="2016" name="Appl. Microbiol. Biotechnol.">
        <title>Exploiting the genome sequence of Streptomyces nodosus for enhanced antibiotic production.</title>
        <authorList>
            <person name="Sweeney P."/>
            <person name="Murphy C.D."/>
            <person name="Caffrey P."/>
        </authorList>
    </citation>
    <scope>NUCLEOTIDE SEQUENCE [LARGE SCALE GENOMIC DNA]</scope>
    <source>
        <strain evidence="7 9">ATCC 14899</strain>
    </source>
</reference>
<evidence type="ECO:0000256" key="5">
    <source>
        <dbReference type="SAM" id="Phobius"/>
    </source>
</evidence>
<dbReference type="Proteomes" id="UP000325763">
    <property type="component" value="Chromosome"/>
</dbReference>
<accession>A0A0B5D6L0</accession>
<dbReference type="EMBL" id="CP009313">
    <property type="protein sequence ID" value="AJE38883.1"/>
    <property type="molecule type" value="Genomic_DNA"/>
</dbReference>
<gene>
    <name evidence="8" type="ORF">CP978_01845</name>
    <name evidence="7" type="ORF">SNOD_01470</name>
</gene>
<organism evidence="7 9">
    <name type="scientific">Streptomyces nodosus</name>
    <dbReference type="NCBI Taxonomy" id="40318"/>
    <lineage>
        <taxon>Bacteria</taxon>
        <taxon>Bacillati</taxon>
        <taxon>Actinomycetota</taxon>
        <taxon>Actinomycetes</taxon>
        <taxon>Kitasatosporales</taxon>
        <taxon>Streptomycetaceae</taxon>
        <taxon>Streptomyces</taxon>
    </lineage>
</organism>
<evidence type="ECO:0000313" key="9">
    <source>
        <dbReference type="Proteomes" id="UP000031526"/>
    </source>
</evidence>
<evidence type="ECO:0000313" key="10">
    <source>
        <dbReference type="Proteomes" id="UP000325763"/>
    </source>
</evidence>
<reference evidence="8 10" key="3">
    <citation type="submission" date="2017-09" db="EMBL/GenBank/DDBJ databases">
        <title>Streptomyces genome completion.</title>
        <authorList>
            <person name="Lee N."/>
            <person name="Cho B.-K."/>
        </authorList>
    </citation>
    <scope>NUCLEOTIDE SEQUENCE [LARGE SCALE GENOMIC DNA]</scope>
    <source>
        <strain evidence="8 10">ATCC 14899</strain>
    </source>
</reference>
<keyword evidence="5" id="KW-0812">Transmembrane</keyword>
<dbReference type="OrthoDB" id="9792527at2"/>
<dbReference type="InterPro" id="IPR036388">
    <property type="entry name" value="WH-like_DNA-bd_sf"/>
</dbReference>
<keyword evidence="5" id="KW-1133">Transmembrane helix</keyword>
<dbReference type="GO" id="GO:0003677">
    <property type="term" value="F:DNA binding"/>
    <property type="evidence" value="ECO:0007669"/>
    <property type="project" value="UniProtKB-KW"/>
</dbReference>